<dbReference type="EMBL" id="CGIH01000031">
    <property type="protein sequence ID" value="CFX79899.1"/>
    <property type="molecule type" value="Genomic_DNA"/>
</dbReference>
<dbReference type="InterPro" id="IPR020593">
    <property type="entry name" value="G-glutamylP_reductase_CS"/>
</dbReference>
<comment type="similarity">
    <text evidence="7">Belongs to the gamma-glutamyl phosphate reductase family.</text>
</comment>
<dbReference type="HAMAP" id="MF_00412">
    <property type="entry name" value="ProA"/>
    <property type="match status" value="1"/>
</dbReference>
<keyword evidence="5 7" id="KW-0560">Oxidoreductase</keyword>
<dbReference type="Proteomes" id="UP000045545">
    <property type="component" value="Unassembled WGS sequence"/>
</dbReference>
<dbReference type="AlphaFoldDB" id="A0A0E4C901"/>
<organism evidence="9 10">
    <name type="scientific">Syntrophomonas zehnderi OL-4</name>
    <dbReference type="NCBI Taxonomy" id="690567"/>
    <lineage>
        <taxon>Bacteria</taxon>
        <taxon>Bacillati</taxon>
        <taxon>Bacillota</taxon>
        <taxon>Clostridia</taxon>
        <taxon>Eubacteriales</taxon>
        <taxon>Syntrophomonadaceae</taxon>
        <taxon>Syntrophomonas</taxon>
    </lineage>
</organism>
<dbReference type="GO" id="GO:0005737">
    <property type="term" value="C:cytoplasm"/>
    <property type="evidence" value="ECO:0007669"/>
    <property type="project" value="UniProtKB-SubCell"/>
</dbReference>
<dbReference type="InterPro" id="IPR016162">
    <property type="entry name" value="Ald_DH_N"/>
</dbReference>
<dbReference type="FunFam" id="3.40.309.10:FF:000006">
    <property type="entry name" value="Gamma-glutamyl phosphate reductase"/>
    <property type="match status" value="1"/>
</dbReference>
<comment type="pathway">
    <text evidence="1 7">Amino-acid biosynthesis; L-proline biosynthesis; L-glutamate 5-semialdehyde from L-glutamate: step 2/2.</text>
</comment>
<dbReference type="InterPro" id="IPR016161">
    <property type="entry name" value="Ald_DH/histidinol_DH"/>
</dbReference>
<dbReference type="GO" id="GO:0050661">
    <property type="term" value="F:NADP binding"/>
    <property type="evidence" value="ECO:0007669"/>
    <property type="project" value="InterPro"/>
</dbReference>
<evidence type="ECO:0000256" key="5">
    <source>
        <dbReference type="ARBA" id="ARBA00023002"/>
    </source>
</evidence>
<dbReference type="NCBIfam" id="TIGR00407">
    <property type="entry name" value="proA"/>
    <property type="match status" value="1"/>
</dbReference>
<dbReference type="PANTHER" id="PTHR11063">
    <property type="entry name" value="GLUTAMATE SEMIALDEHYDE DEHYDROGENASE"/>
    <property type="match status" value="1"/>
</dbReference>
<evidence type="ECO:0000313" key="9">
    <source>
        <dbReference type="EMBL" id="CFX79899.1"/>
    </source>
</evidence>
<evidence type="ECO:0000256" key="6">
    <source>
        <dbReference type="ARBA" id="ARBA00049024"/>
    </source>
</evidence>
<keyword evidence="4 7" id="KW-0521">NADP</keyword>
<comment type="subcellular location">
    <subcellularLocation>
        <location evidence="7">Cytoplasm</location>
    </subcellularLocation>
</comment>
<accession>A0A0E4C901</accession>
<feature type="domain" description="Aldehyde dehydrogenase" evidence="8">
    <location>
        <begin position="14"/>
        <end position="287"/>
    </location>
</feature>
<keyword evidence="2 7" id="KW-0028">Amino-acid biosynthesis</keyword>
<dbReference type="InterPro" id="IPR012134">
    <property type="entry name" value="Glu-5-SA_DH"/>
</dbReference>
<evidence type="ECO:0000313" key="10">
    <source>
        <dbReference type="Proteomes" id="UP000045545"/>
    </source>
</evidence>
<gene>
    <name evidence="7" type="primary">proA</name>
    <name evidence="9" type="ORF">1893</name>
</gene>
<proteinExistence type="inferred from homology"/>
<protein>
    <recommendedName>
        <fullName evidence="7">Gamma-glutamyl phosphate reductase</fullName>
        <shortName evidence="7">GPR</shortName>
        <ecNumber evidence="7">1.2.1.41</ecNumber>
    </recommendedName>
    <alternativeName>
        <fullName evidence="7">Glutamate-5-semialdehyde dehydrogenase</fullName>
    </alternativeName>
    <alternativeName>
        <fullName evidence="7">Glutamyl-gamma-semialdehyde dehydrogenase</fullName>
        <shortName evidence="7">GSA dehydrogenase</shortName>
    </alternativeName>
</protein>
<dbReference type="UniPathway" id="UPA00098">
    <property type="reaction ID" value="UER00360"/>
</dbReference>
<dbReference type="CDD" id="cd07079">
    <property type="entry name" value="ALDH_F18-19_ProA-GPR"/>
    <property type="match status" value="1"/>
</dbReference>
<dbReference type="GO" id="GO:0004350">
    <property type="term" value="F:glutamate-5-semialdehyde dehydrogenase activity"/>
    <property type="evidence" value="ECO:0007669"/>
    <property type="project" value="UniProtKB-UniRule"/>
</dbReference>
<keyword evidence="10" id="KW-1185">Reference proteome</keyword>
<dbReference type="Pfam" id="PF00171">
    <property type="entry name" value="Aldedh"/>
    <property type="match status" value="2"/>
</dbReference>
<dbReference type="NCBIfam" id="NF001221">
    <property type="entry name" value="PRK00197.1"/>
    <property type="match status" value="1"/>
</dbReference>
<keyword evidence="3 7" id="KW-0641">Proline biosynthesis</keyword>
<dbReference type="OrthoDB" id="9809970at2"/>
<keyword evidence="7" id="KW-0963">Cytoplasm</keyword>
<name>A0A0E4C901_9FIRM</name>
<feature type="domain" description="Aldehyde dehydrogenase" evidence="8">
    <location>
        <begin position="320"/>
        <end position="410"/>
    </location>
</feature>
<evidence type="ECO:0000256" key="7">
    <source>
        <dbReference type="HAMAP-Rule" id="MF_00412"/>
    </source>
</evidence>
<dbReference type="EC" id="1.2.1.41" evidence="7"/>
<reference evidence="9 10" key="1">
    <citation type="submission" date="2015-03" db="EMBL/GenBank/DDBJ databases">
        <authorList>
            <person name="Murphy D."/>
        </authorList>
    </citation>
    <scope>NUCLEOTIDE SEQUENCE [LARGE SCALE GENOMIC DNA]</scope>
    <source>
        <strain evidence="9 10">OL-4</strain>
    </source>
</reference>
<evidence type="ECO:0000256" key="4">
    <source>
        <dbReference type="ARBA" id="ARBA00022857"/>
    </source>
</evidence>
<evidence type="ECO:0000256" key="1">
    <source>
        <dbReference type="ARBA" id="ARBA00004985"/>
    </source>
</evidence>
<dbReference type="InterPro" id="IPR000965">
    <property type="entry name" value="GPR_dom"/>
</dbReference>
<dbReference type="Gene3D" id="3.40.309.10">
    <property type="entry name" value="Aldehyde Dehydrogenase, Chain A, domain 2"/>
    <property type="match status" value="1"/>
</dbReference>
<dbReference type="STRING" id="690567.1893"/>
<dbReference type="PIRSF" id="PIRSF000151">
    <property type="entry name" value="GPR"/>
    <property type="match status" value="1"/>
</dbReference>
<comment type="catalytic activity">
    <reaction evidence="6 7">
        <text>L-glutamate 5-semialdehyde + phosphate + NADP(+) = L-glutamyl 5-phosphate + NADPH + H(+)</text>
        <dbReference type="Rhea" id="RHEA:19541"/>
        <dbReference type="ChEBI" id="CHEBI:15378"/>
        <dbReference type="ChEBI" id="CHEBI:43474"/>
        <dbReference type="ChEBI" id="CHEBI:57783"/>
        <dbReference type="ChEBI" id="CHEBI:58066"/>
        <dbReference type="ChEBI" id="CHEBI:58274"/>
        <dbReference type="ChEBI" id="CHEBI:58349"/>
        <dbReference type="EC" id="1.2.1.41"/>
    </reaction>
</comment>
<dbReference type="SUPFAM" id="SSF53720">
    <property type="entry name" value="ALDH-like"/>
    <property type="match status" value="1"/>
</dbReference>
<dbReference type="InterPro" id="IPR015590">
    <property type="entry name" value="Aldehyde_DH_dom"/>
</dbReference>
<evidence type="ECO:0000256" key="2">
    <source>
        <dbReference type="ARBA" id="ARBA00022605"/>
    </source>
</evidence>
<comment type="function">
    <text evidence="7">Catalyzes the NADPH-dependent reduction of L-glutamate 5-phosphate into L-glutamate 5-semialdehyde and phosphate. The product spontaneously undergoes cyclization to form 1-pyrroline-5-carboxylate.</text>
</comment>
<evidence type="ECO:0000259" key="8">
    <source>
        <dbReference type="Pfam" id="PF00171"/>
    </source>
</evidence>
<dbReference type="GO" id="GO:0055129">
    <property type="term" value="P:L-proline biosynthetic process"/>
    <property type="evidence" value="ECO:0007669"/>
    <property type="project" value="UniProtKB-UniRule"/>
</dbReference>
<evidence type="ECO:0000256" key="3">
    <source>
        <dbReference type="ARBA" id="ARBA00022650"/>
    </source>
</evidence>
<dbReference type="Gene3D" id="3.40.605.10">
    <property type="entry name" value="Aldehyde Dehydrogenase, Chain A, domain 1"/>
    <property type="match status" value="1"/>
</dbReference>
<dbReference type="PROSITE" id="PS01223">
    <property type="entry name" value="PROA"/>
    <property type="match status" value="1"/>
</dbReference>
<dbReference type="PANTHER" id="PTHR11063:SF8">
    <property type="entry name" value="DELTA-1-PYRROLINE-5-CARBOXYLATE SYNTHASE"/>
    <property type="match status" value="1"/>
</dbReference>
<dbReference type="InterPro" id="IPR016163">
    <property type="entry name" value="Ald_DH_C"/>
</dbReference>
<sequence length="419" mass="45329">MQTELETILIAQGRKARRAARFLATAPTHKKNEALYAMADQLEAHGQEIITANKIDLEAGRKQGLTSALLERLTLNESRIHDMAQGLREIAALPDPIGEMLEMTRRPNGLDIGRIRTPIGVVGIIYESRPNVTADAAGLCLKSGNAIILRGGEEALNSNRIIARIISAAATQAGIVDGAIQLVDSEDREAAVFMMKMHDYLDVLIPRGGQGLKKAVLDNATVPVIMTGMGNCHVYVDEYGDYEKALPIVLNAKVQRPSVCNAAEKLLVHQAAAQAYLPGIIKALQEAGVEIRGCEKTRRIVPGLIEATPEDWSAEYLDLIMAVKIVDSLDEAIDHINQYGTGHSEAIISDNYNAVRSFMAGVDAAAVYANASTRFTDGNVFGFGAEMGISTQKLHARGPMGLRELTTTKFVIYGDGQIR</sequence>
<dbReference type="RefSeq" id="WP_046498132.1">
    <property type="nucleotide sequence ID" value="NZ_CGIH01000031.1"/>
</dbReference>